<reference evidence="1 2" key="1">
    <citation type="journal article" date="2015" name="ISME J.">
        <title>Genomic and phenotypic differentiation among Methanosarcina mazei populations from Columbia River sediment.</title>
        <authorList>
            <person name="Youngblut N.D."/>
            <person name="Wirth J.S."/>
            <person name="Henriksen J.R."/>
            <person name="Smith M."/>
            <person name="Simon H."/>
            <person name="Metcalf W.W."/>
            <person name="Whitaker R.J."/>
        </authorList>
    </citation>
    <scope>NUCLEOTIDE SEQUENCE [LARGE SCALE GENOMIC DNA]</scope>
    <source>
        <strain evidence="1 2">3.H.A.2.4</strain>
    </source>
</reference>
<dbReference type="PATRIC" id="fig|2209.72.peg.3222"/>
<dbReference type="EMBL" id="JJPP01000016">
    <property type="protein sequence ID" value="KKG83434.1"/>
    <property type="molecule type" value="Genomic_DNA"/>
</dbReference>
<sequence length="433" mass="50997">MTDILDTISKKLNLPSWWVEAVALEYIECREFANNNRIWTFNFDKISENELEKKILSKKVVIFKKVVHNVYESVYENRYIDYLTGHGSIQLCENENDLIPEGEISKYNFASYSAELSSANDPKLNFSTHFQVLDNGHLYQWRIAKKLNEKWYSSEVDLEPLNEIKKELYSLYPVKNPEDPDYLEYKGKVVKFYQNLDQLRKEILLKLENIHYEKLKNAKSFTKTTLYEPPILSRFERFTVVDNKYCTKFYAEPVFYQVCLQHCMQAMNLEDDINSNPLTVGKLDDIYQKRAIAIIMGAACFEAFLNRLGFEKFPKYWPNQQGEMKQKCSSYYSLCKKYLNSNKEFNAGNDPFKSLFEIFKVRNSLMHYNSSSFYKGEYQVAKIENGRVITHTELDLSKRLVRNIPNILADSIKEICTISSIPNFPPWLDLDFF</sequence>
<dbReference type="RefSeq" id="WP_048049847.1">
    <property type="nucleotide sequence ID" value="NZ_JJPP01000016.1"/>
</dbReference>
<dbReference type="AlphaFoldDB" id="A0A0F8IVI1"/>
<protein>
    <recommendedName>
        <fullName evidence="3">Apea-like HEPN domain-containing protein</fullName>
    </recommendedName>
</protein>
<comment type="caution">
    <text evidence="1">The sequence shown here is derived from an EMBL/GenBank/DDBJ whole genome shotgun (WGS) entry which is preliminary data.</text>
</comment>
<organism evidence="1 2">
    <name type="scientific">Methanosarcina mazei</name>
    <name type="common">Methanosarcina frisia</name>
    <dbReference type="NCBI Taxonomy" id="2209"/>
    <lineage>
        <taxon>Archaea</taxon>
        <taxon>Methanobacteriati</taxon>
        <taxon>Methanobacteriota</taxon>
        <taxon>Stenosarchaea group</taxon>
        <taxon>Methanomicrobia</taxon>
        <taxon>Methanosarcinales</taxon>
        <taxon>Methanosarcinaceae</taxon>
        <taxon>Methanosarcina</taxon>
    </lineage>
</organism>
<gene>
    <name evidence="1" type="ORF">DU55_14750</name>
</gene>
<evidence type="ECO:0000313" key="2">
    <source>
        <dbReference type="Proteomes" id="UP000034817"/>
    </source>
</evidence>
<dbReference type="Proteomes" id="UP000034817">
    <property type="component" value="Unassembled WGS sequence"/>
</dbReference>
<name>A0A0F8IVI1_METMZ</name>
<evidence type="ECO:0000313" key="1">
    <source>
        <dbReference type="EMBL" id="KKG83434.1"/>
    </source>
</evidence>
<evidence type="ECO:0008006" key="3">
    <source>
        <dbReference type="Google" id="ProtNLM"/>
    </source>
</evidence>
<proteinExistence type="predicted"/>
<accession>A0A0F8IVI1</accession>